<gene>
    <name evidence="1" type="ORF">BDR25DRAFT_391732</name>
</gene>
<dbReference type="Proteomes" id="UP000799755">
    <property type="component" value="Unassembled WGS sequence"/>
</dbReference>
<accession>A0ACB6R7C9</accession>
<evidence type="ECO:0000313" key="2">
    <source>
        <dbReference type="Proteomes" id="UP000799755"/>
    </source>
</evidence>
<organism evidence="1 2">
    <name type="scientific">Lindgomyces ingoldianus</name>
    <dbReference type="NCBI Taxonomy" id="673940"/>
    <lineage>
        <taxon>Eukaryota</taxon>
        <taxon>Fungi</taxon>
        <taxon>Dikarya</taxon>
        <taxon>Ascomycota</taxon>
        <taxon>Pezizomycotina</taxon>
        <taxon>Dothideomycetes</taxon>
        <taxon>Pleosporomycetidae</taxon>
        <taxon>Pleosporales</taxon>
        <taxon>Lindgomycetaceae</taxon>
        <taxon>Lindgomyces</taxon>
    </lineage>
</organism>
<comment type="caution">
    <text evidence="1">The sequence shown here is derived from an EMBL/GenBank/DDBJ whole genome shotgun (WGS) entry which is preliminary data.</text>
</comment>
<keyword evidence="2" id="KW-1185">Reference proteome</keyword>
<name>A0ACB6R7C9_9PLEO</name>
<reference evidence="1" key="1">
    <citation type="journal article" date="2020" name="Stud. Mycol.">
        <title>101 Dothideomycetes genomes: a test case for predicting lifestyles and emergence of pathogens.</title>
        <authorList>
            <person name="Haridas S."/>
            <person name="Albert R."/>
            <person name="Binder M."/>
            <person name="Bloem J."/>
            <person name="Labutti K."/>
            <person name="Salamov A."/>
            <person name="Andreopoulos B."/>
            <person name="Baker S."/>
            <person name="Barry K."/>
            <person name="Bills G."/>
            <person name="Bluhm B."/>
            <person name="Cannon C."/>
            <person name="Castanera R."/>
            <person name="Culley D."/>
            <person name="Daum C."/>
            <person name="Ezra D."/>
            <person name="Gonzalez J."/>
            <person name="Henrissat B."/>
            <person name="Kuo A."/>
            <person name="Liang C."/>
            <person name="Lipzen A."/>
            <person name="Lutzoni F."/>
            <person name="Magnuson J."/>
            <person name="Mondo S."/>
            <person name="Nolan M."/>
            <person name="Ohm R."/>
            <person name="Pangilinan J."/>
            <person name="Park H.-J."/>
            <person name="Ramirez L."/>
            <person name="Alfaro M."/>
            <person name="Sun H."/>
            <person name="Tritt A."/>
            <person name="Yoshinaga Y."/>
            <person name="Zwiers L.-H."/>
            <person name="Turgeon B."/>
            <person name="Goodwin S."/>
            <person name="Spatafora J."/>
            <person name="Crous P."/>
            <person name="Grigoriev I."/>
        </authorList>
    </citation>
    <scope>NUCLEOTIDE SEQUENCE</scope>
    <source>
        <strain evidence="1">ATCC 200398</strain>
    </source>
</reference>
<evidence type="ECO:0000313" key="1">
    <source>
        <dbReference type="EMBL" id="KAF2474655.1"/>
    </source>
</evidence>
<sequence>MEASGAVKVTAPKVPRSAQSRANMPIVRVANSLRTTQIVRLSTMSSAGALNDDVVGQKFKPESECKLRQGLMFWPVSCEKQMLIRREFCYFFVHAARWTSTALNEVPPHLASPYSYEQQCVSQFAQHPKIEAPPIPFPSEPPGPAEMASSNEKSQLKRGRVCLHVPQSQGEQTEPKKPRRSPRNQQDAEPHHNQAQLPSPLTHKDSKGSTATDEFKEGTLTPPSQRPSQNIRSAPTRSPRAPVGLSSPPSDTQPFSQFVYPPQNRTYAVDDEEGEGVWGYLVPLDHRSGDVLVLRRRTACPGPESKVGKASGKERVPRKTYKRQEEDYETEKRESGISAGGYLIGRHPECDRVLNSPTVSNRHCLLFSENKGGDTVGVLEDISGNGTFVNDSLVGRNKRRELNEGDEIGILDEARYVFRYPLNRDTSAFRQQYTLQEQLGKGHFASVYLCVEKNTGVRYAVKKFEKRSGPGEKSKVDGLQQEIAVLMGVSHPALLCLKDTFDEEDGVYLVLELASEGELFNWIVMKQKLTETEARKVFVQLFQGVKYLHERNIVHRDIKPENILLTDKDLHVKLADFGLAKIIGEESFTTTLCGTPSYVAPEILESSNHRRYTRAVDVWSLGVVLYICLCGFPPFSDELYNPENPYTLSQQIKMGRFDYPSPYWDSVGDSALDLIDRMLSVDVDQRITIEQCLEHPWTTRQDINPNDSTDGLTGAIANLDFSKRKPQRERTLLSSMNDIRVTRVIEGPTGQNAVKVYEKNPPKMSSKQNGKAKGAVKETTPSANRDPDEFIQLGGKGDQELYEDGSRYVPDEVVKAGKAGNRAHMRAILEEQTGVMGIFGGEIHSSYIRSSYRPDHEISINGIRLLVPCYGGFEARLEALQSTRSQLKLRASSKCQLLLGQMCVLRLFVLVTGDCSQHCGTDNQRITAVSDIFLSGERAPGSASLGGWMASFRHWPGDHLEWLERGAVSAQTTHTQPPPPDSPRALLVPEVRARMGVLAEIAGPLGDFTATASLPVLVVAGVASFIVLAIVLNVLKQLLWKNRNEPPVVFHWIPFLGSTITYGMEPYKFFFSNREKYGDVFTFILLGKKTTVMLDTKGNNFILNGKLRDVNAEEVYGPLCTPVFGKDVVYDCPNSKLMEQKKFVKFGLTQDALRSYVKLITSEVEDFLKRHKQFKGQKGAFNVPKVMAELTIYTASRSLQGEEVRNSFDASFAELYHDLDMGFSPINFMLSWAPLPHNRARDKAREKMIQTYSDIVKKRRSGAVKKDSHDMIWHLMNCKYKDGTPVPDHEIAGIMIALLMAGQHSSSSTIAWILLRLASKPEIVEELLAEQKAVLGENLPPLSYDDLSKLPLHAHTVKETLRMHAPIHSIMRQVKQPMVVEGTNYTIPANHTLMSSPGVSANMSEHFVNPSNWDPHRWDAGLAAKFEGQNDEDTIDYGWGIVSKGTQSPYLPFGAGRHRCIGEQFAYVQLQTILVAFVREFKMQNLGGSREIVATDYSSLFSRPLAPALVEWERRGKEL</sequence>
<dbReference type="EMBL" id="MU003497">
    <property type="protein sequence ID" value="KAF2474655.1"/>
    <property type="molecule type" value="Genomic_DNA"/>
</dbReference>
<protein>
    <submittedName>
        <fullName evidence="1">Pkinase-domain-containing protein</fullName>
    </submittedName>
</protein>
<proteinExistence type="predicted"/>